<evidence type="ECO:0000313" key="2">
    <source>
        <dbReference type="EMBL" id="CAE8616015.1"/>
    </source>
</evidence>
<proteinExistence type="predicted"/>
<feature type="compositionally biased region" description="Polar residues" evidence="1">
    <location>
        <begin position="129"/>
        <end position="143"/>
    </location>
</feature>
<feature type="non-terminal residue" evidence="2">
    <location>
        <position position="264"/>
    </location>
</feature>
<sequence>AANERLGAVGTGWDRPKENAAHVADVLQEGPQNAPGLRSPTSFSVLQLFAKLQNEEEPLPPAASTPATGSSQVQSMLQDLGMGTGLGIFCPETRLDRAKDHHHHQQLKTMELLAAPKQRPEQFDRPSGQRLQTGSPEVPQTASLGPLISGLQHSFANPKVSPASKGSLRHLAQLLEPPQQQQQQHQTQQQQHQQQQQQQHHQQQQQQQQQPQQQQQQQTTQAELDGSRQISSFSSHIQEGETWSLWLQFSAFRGQVSGCQMQRL</sequence>
<feature type="region of interest" description="Disordered" evidence="1">
    <location>
        <begin position="177"/>
        <end position="229"/>
    </location>
</feature>
<protein>
    <submittedName>
        <fullName evidence="2">Uncharacterized protein</fullName>
    </submittedName>
</protein>
<dbReference type="EMBL" id="CAJNNV010025772">
    <property type="protein sequence ID" value="CAE8616015.1"/>
    <property type="molecule type" value="Genomic_DNA"/>
</dbReference>
<keyword evidence="3" id="KW-1185">Reference proteome</keyword>
<dbReference type="Proteomes" id="UP000654075">
    <property type="component" value="Unassembled WGS sequence"/>
</dbReference>
<feature type="compositionally biased region" description="Low complexity" evidence="1">
    <location>
        <begin position="177"/>
        <end position="221"/>
    </location>
</feature>
<name>A0A813FTD2_POLGL</name>
<feature type="region of interest" description="Disordered" evidence="1">
    <location>
        <begin position="99"/>
        <end position="145"/>
    </location>
</feature>
<organism evidence="2 3">
    <name type="scientific">Polarella glacialis</name>
    <name type="common">Dinoflagellate</name>
    <dbReference type="NCBI Taxonomy" id="89957"/>
    <lineage>
        <taxon>Eukaryota</taxon>
        <taxon>Sar</taxon>
        <taxon>Alveolata</taxon>
        <taxon>Dinophyceae</taxon>
        <taxon>Suessiales</taxon>
        <taxon>Suessiaceae</taxon>
        <taxon>Polarella</taxon>
    </lineage>
</organism>
<accession>A0A813FTD2</accession>
<comment type="caution">
    <text evidence="2">The sequence shown here is derived from an EMBL/GenBank/DDBJ whole genome shotgun (WGS) entry which is preliminary data.</text>
</comment>
<dbReference type="AlphaFoldDB" id="A0A813FTD2"/>
<evidence type="ECO:0000256" key="1">
    <source>
        <dbReference type="SAM" id="MobiDB-lite"/>
    </source>
</evidence>
<reference evidence="2" key="1">
    <citation type="submission" date="2021-02" db="EMBL/GenBank/DDBJ databases">
        <authorList>
            <person name="Dougan E. K."/>
            <person name="Rhodes N."/>
            <person name="Thang M."/>
            <person name="Chan C."/>
        </authorList>
    </citation>
    <scope>NUCLEOTIDE SEQUENCE</scope>
</reference>
<gene>
    <name evidence="2" type="ORF">PGLA1383_LOCUS33721</name>
</gene>
<evidence type="ECO:0000313" key="3">
    <source>
        <dbReference type="Proteomes" id="UP000654075"/>
    </source>
</evidence>